<feature type="transmembrane region" description="Helical" evidence="2">
    <location>
        <begin position="264"/>
        <end position="286"/>
    </location>
</feature>
<feature type="transmembrane region" description="Helical" evidence="2">
    <location>
        <begin position="147"/>
        <end position="169"/>
    </location>
</feature>
<evidence type="ECO:0000256" key="2">
    <source>
        <dbReference type="SAM" id="Phobius"/>
    </source>
</evidence>
<comment type="caution">
    <text evidence="3">The sequence shown here is derived from an EMBL/GenBank/DDBJ whole genome shotgun (WGS) entry which is preliminary data.</text>
</comment>
<organism evidence="3 4">
    <name type="scientific">Delitschia confertaspora ATCC 74209</name>
    <dbReference type="NCBI Taxonomy" id="1513339"/>
    <lineage>
        <taxon>Eukaryota</taxon>
        <taxon>Fungi</taxon>
        <taxon>Dikarya</taxon>
        <taxon>Ascomycota</taxon>
        <taxon>Pezizomycotina</taxon>
        <taxon>Dothideomycetes</taxon>
        <taxon>Pleosporomycetidae</taxon>
        <taxon>Pleosporales</taxon>
        <taxon>Delitschiaceae</taxon>
        <taxon>Delitschia</taxon>
    </lineage>
</organism>
<evidence type="ECO:0000313" key="3">
    <source>
        <dbReference type="EMBL" id="KAF2204681.1"/>
    </source>
</evidence>
<accession>A0A9P4MVH5</accession>
<proteinExistence type="predicted"/>
<evidence type="ECO:0000256" key="1">
    <source>
        <dbReference type="SAM" id="MobiDB-lite"/>
    </source>
</evidence>
<feature type="region of interest" description="Disordered" evidence="1">
    <location>
        <begin position="23"/>
        <end position="57"/>
    </location>
</feature>
<keyword evidence="2" id="KW-0812">Transmembrane</keyword>
<name>A0A9P4MVH5_9PLEO</name>
<evidence type="ECO:0000313" key="4">
    <source>
        <dbReference type="Proteomes" id="UP000799536"/>
    </source>
</evidence>
<feature type="compositionally biased region" description="Low complexity" evidence="1">
    <location>
        <begin position="24"/>
        <end position="38"/>
    </location>
</feature>
<dbReference type="AlphaFoldDB" id="A0A9P4MVH5"/>
<reference evidence="3" key="1">
    <citation type="journal article" date="2020" name="Stud. Mycol.">
        <title>101 Dothideomycetes genomes: a test case for predicting lifestyles and emergence of pathogens.</title>
        <authorList>
            <person name="Haridas S."/>
            <person name="Albert R."/>
            <person name="Binder M."/>
            <person name="Bloem J."/>
            <person name="Labutti K."/>
            <person name="Salamov A."/>
            <person name="Andreopoulos B."/>
            <person name="Baker S."/>
            <person name="Barry K."/>
            <person name="Bills G."/>
            <person name="Bluhm B."/>
            <person name="Cannon C."/>
            <person name="Castanera R."/>
            <person name="Culley D."/>
            <person name="Daum C."/>
            <person name="Ezra D."/>
            <person name="Gonzalez J."/>
            <person name="Henrissat B."/>
            <person name="Kuo A."/>
            <person name="Liang C."/>
            <person name="Lipzen A."/>
            <person name="Lutzoni F."/>
            <person name="Magnuson J."/>
            <person name="Mondo S."/>
            <person name="Nolan M."/>
            <person name="Ohm R."/>
            <person name="Pangilinan J."/>
            <person name="Park H.-J."/>
            <person name="Ramirez L."/>
            <person name="Alfaro M."/>
            <person name="Sun H."/>
            <person name="Tritt A."/>
            <person name="Yoshinaga Y."/>
            <person name="Zwiers L.-H."/>
            <person name="Turgeon B."/>
            <person name="Goodwin S."/>
            <person name="Spatafora J."/>
            <person name="Crous P."/>
            <person name="Grigoriev I."/>
        </authorList>
    </citation>
    <scope>NUCLEOTIDE SEQUENCE</scope>
    <source>
        <strain evidence="3">ATCC 74209</strain>
    </source>
</reference>
<evidence type="ECO:0008006" key="5">
    <source>
        <dbReference type="Google" id="ProtNLM"/>
    </source>
</evidence>
<dbReference type="EMBL" id="ML993871">
    <property type="protein sequence ID" value="KAF2204681.1"/>
    <property type="molecule type" value="Genomic_DNA"/>
</dbReference>
<keyword evidence="4" id="KW-1185">Reference proteome</keyword>
<dbReference type="Proteomes" id="UP000799536">
    <property type="component" value="Unassembled WGS sequence"/>
</dbReference>
<keyword evidence="2" id="KW-0472">Membrane</keyword>
<keyword evidence="2" id="KW-1133">Transmembrane helix</keyword>
<gene>
    <name evidence="3" type="ORF">GQ43DRAFT_428779</name>
</gene>
<protein>
    <recommendedName>
        <fullName evidence="5">Transmembrane protein</fullName>
    </recommendedName>
</protein>
<sequence>MGGRTVMSPLKLPHPISPISHDAQQQLCTSTQTSQPSSRLMQPLPPSYFPSEDTLRDQSRTHVPVPIPTLIPLTPPPYAILPSSTPAANITPPYTILPPTAPLFAAPSISTLSSTSSVTYVDNDSEMGARNRGLSTPLKNQRKRQHIWIAIVFAIVVVITGVVAVVLGTRHKREEDSWRWKTGNVIGSVPRSPEYGVGERAVVSGTSWSEARDSIATRTVEVTTRFVRARARAKVWERQVGYTPEPEPPHSPEELKKIQRDSDIVIGVVAPFWLLLILGVVGWRWWYVKKRDKAEEEEYMVARALAEDRGGERREANTWLRRAS</sequence>